<dbReference type="SUPFAM" id="SSF51197">
    <property type="entry name" value="Clavaminate synthase-like"/>
    <property type="match status" value="1"/>
</dbReference>
<dbReference type="InterPro" id="IPR044861">
    <property type="entry name" value="IPNS-like_FE2OG_OXY"/>
</dbReference>
<dbReference type="InterPro" id="IPR050231">
    <property type="entry name" value="Iron_ascorbate_oxido_reductase"/>
</dbReference>
<dbReference type="InterPro" id="IPR005123">
    <property type="entry name" value="Oxoglu/Fe-dep_dioxygenase_dom"/>
</dbReference>
<feature type="domain" description="Fe2OG dioxygenase" evidence="2">
    <location>
        <begin position="143"/>
        <end position="252"/>
    </location>
</feature>
<evidence type="ECO:0000256" key="1">
    <source>
        <dbReference type="RuleBase" id="RU003682"/>
    </source>
</evidence>
<keyword evidence="1" id="KW-0560">Oxidoreductase</keyword>
<reference evidence="3" key="1">
    <citation type="journal article" date="2020" name="Fungal Divers.">
        <title>Resolving the Mortierellaceae phylogeny through synthesis of multi-gene phylogenetics and phylogenomics.</title>
        <authorList>
            <person name="Vandepol N."/>
            <person name="Liber J."/>
            <person name="Desiro A."/>
            <person name="Na H."/>
            <person name="Kennedy M."/>
            <person name="Barry K."/>
            <person name="Grigoriev I.V."/>
            <person name="Miller A.N."/>
            <person name="O'Donnell K."/>
            <person name="Stajich J.E."/>
            <person name="Bonito G."/>
        </authorList>
    </citation>
    <scope>NUCLEOTIDE SEQUENCE</scope>
    <source>
        <strain evidence="3">MES-2147</strain>
    </source>
</reference>
<comment type="similarity">
    <text evidence="1">Belongs to the iron/ascorbate-dependent oxidoreductase family.</text>
</comment>
<protein>
    <recommendedName>
        <fullName evidence="2">Fe2OG dioxygenase domain-containing protein</fullName>
    </recommendedName>
</protein>
<sequence>MTLTNTTESHKYADVPRIDISPLYGSDPEAKAKWELAIRAYNKDNQKQIRNGYYLSIKDKKAVESFCFLNPNFNPEHQVIKDNLPLHEVNVWPKEEKYPGFRQYQESFYSEAFNLSKYLLRGCALALGKNEQFFDEYMDEKTTLSSVVLIRYPFLDPYPPAAIKTAEDGTMLSFEWHEDVSLLTVLYQSQVQNLQVELPGQGFVDIKPDDECFLVNAGTYMSHITDNYFFAPIHRVTWINEERQSLPFFLNLGYKDTIEPFSPNNPEKKSVNKAISYGDYLQGGLKGLINKNGQT</sequence>
<dbReference type="OrthoDB" id="288590at2759"/>
<accession>A0A9P6SP45</accession>
<evidence type="ECO:0000313" key="3">
    <source>
        <dbReference type="EMBL" id="KAF9985246.1"/>
    </source>
</evidence>
<dbReference type="PANTHER" id="PTHR47990">
    <property type="entry name" value="2-OXOGLUTARATE (2OG) AND FE(II)-DEPENDENT OXYGENASE SUPERFAMILY PROTEIN-RELATED"/>
    <property type="match status" value="1"/>
</dbReference>
<evidence type="ECO:0000313" key="4">
    <source>
        <dbReference type="Proteomes" id="UP000749646"/>
    </source>
</evidence>
<dbReference type="InterPro" id="IPR027443">
    <property type="entry name" value="IPNS-like_sf"/>
</dbReference>
<dbReference type="Gene3D" id="2.60.120.330">
    <property type="entry name" value="B-lactam Antibiotic, Isopenicillin N Synthase, Chain"/>
    <property type="match status" value="1"/>
</dbReference>
<organism evidence="3 4">
    <name type="scientific">Modicella reniformis</name>
    <dbReference type="NCBI Taxonomy" id="1440133"/>
    <lineage>
        <taxon>Eukaryota</taxon>
        <taxon>Fungi</taxon>
        <taxon>Fungi incertae sedis</taxon>
        <taxon>Mucoromycota</taxon>
        <taxon>Mortierellomycotina</taxon>
        <taxon>Mortierellomycetes</taxon>
        <taxon>Mortierellales</taxon>
        <taxon>Mortierellaceae</taxon>
        <taxon>Modicella</taxon>
    </lineage>
</organism>
<gene>
    <name evidence="3" type="ORF">BGZ65_011367</name>
</gene>
<dbReference type="AlphaFoldDB" id="A0A9P6SP45"/>
<keyword evidence="1" id="KW-0408">Iron</keyword>
<keyword evidence="1" id="KW-0479">Metal-binding</keyword>
<dbReference type="Proteomes" id="UP000749646">
    <property type="component" value="Unassembled WGS sequence"/>
</dbReference>
<evidence type="ECO:0000259" key="2">
    <source>
        <dbReference type="PROSITE" id="PS51471"/>
    </source>
</evidence>
<dbReference type="GO" id="GO:0016491">
    <property type="term" value="F:oxidoreductase activity"/>
    <property type="evidence" value="ECO:0007669"/>
    <property type="project" value="UniProtKB-KW"/>
</dbReference>
<dbReference type="PROSITE" id="PS51471">
    <property type="entry name" value="FE2OG_OXY"/>
    <property type="match status" value="1"/>
</dbReference>
<comment type="caution">
    <text evidence="3">The sequence shown here is derived from an EMBL/GenBank/DDBJ whole genome shotgun (WGS) entry which is preliminary data.</text>
</comment>
<keyword evidence="4" id="KW-1185">Reference proteome</keyword>
<dbReference type="PRINTS" id="PR00682">
    <property type="entry name" value="IPNSYNTHASE"/>
</dbReference>
<proteinExistence type="inferred from homology"/>
<dbReference type="EMBL" id="JAAAHW010003313">
    <property type="protein sequence ID" value="KAF9985246.1"/>
    <property type="molecule type" value="Genomic_DNA"/>
</dbReference>
<name>A0A9P6SP45_9FUNG</name>
<dbReference type="Pfam" id="PF03171">
    <property type="entry name" value="2OG-FeII_Oxy"/>
    <property type="match status" value="1"/>
</dbReference>
<dbReference type="GO" id="GO:0046872">
    <property type="term" value="F:metal ion binding"/>
    <property type="evidence" value="ECO:0007669"/>
    <property type="project" value="UniProtKB-KW"/>
</dbReference>